<proteinExistence type="predicted"/>
<name>A0ABW4X0C0_9BACT</name>
<comment type="caution">
    <text evidence="3">The sequence shown here is derived from an EMBL/GenBank/DDBJ whole genome shotgun (WGS) entry which is preliminary data.</text>
</comment>
<sequence>MKNRTKKYISAFVALMLSVPVFAQVPAPAQKQSKPILLKGATLHIGNGTVVENAAVGFDNGKITYAGPQNGAASLAEYEVVDVTGQHIYPGLIHSNSTLGLTEINSVRATIDVREVGEFNPNVRSVVAFNTDSDIIPTIRANGVLMTQVTPVGGTISGTSSIVQLDAWNWEDAVVKADEGIHLNWPNMLIETGSESPDASLSRMKEARKKTLDELSLLMRDAAVYNSSKHDKENLKLAALTGLFDGSKKLYIHANYGKEIIESINFAKEYGVKNVVIVGGGDALAVADFLKVNNIPVIYSGVHALPTRDEEDVDAPYKTPYLLHKAGLTFALDYDLSIHGIRNLPFIAGTAAAYGLDKEQALASVSLNAAKILGVDKQLGSVEVGKDATVVVSSGDLLDMRTNNVTLAFIQGRQIDLNNKQKYLYEKFDNKYKKQKEADVQAAPTTMKN</sequence>
<organism evidence="3 4">
    <name type="scientific">Pontibacter silvestris</name>
    <dbReference type="NCBI Taxonomy" id="2305183"/>
    <lineage>
        <taxon>Bacteria</taxon>
        <taxon>Pseudomonadati</taxon>
        <taxon>Bacteroidota</taxon>
        <taxon>Cytophagia</taxon>
        <taxon>Cytophagales</taxon>
        <taxon>Hymenobacteraceae</taxon>
        <taxon>Pontibacter</taxon>
    </lineage>
</organism>
<dbReference type="SUPFAM" id="SSF51556">
    <property type="entry name" value="Metallo-dependent hydrolases"/>
    <property type="match status" value="1"/>
</dbReference>
<keyword evidence="4" id="KW-1185">Reference proteome</keyword>
<feature type="chain" id="PRO_5046715526" evidence="1">
    <location>
        <begin position="24"/>
        <end position="449"/>
    </location>
</feature>
<dbReference type="Gene3D" id="3.20.20.140">
    <property type="entry name" value="Metal-dependent hydrolases"/>
    <property type="match status" value="1"/>
</dbReference>
<dbReference type="Gene3D" id="2.30.40.10">
    <property type="entry name" value="Urease, subunit C, domain 1"/>
    <property type="match status" value="1"/>
</dbReference>
<gene>
    <name evidence="3" type="ORF">ACFSKU_14035</name>
</gene>
<dbReference type="InterPro" id="IPR032466">
    <property type="entry name" value="Metal_Hydrolase"/>
</dbReference>
<dbReference type="InterPro" id="IPR006680">
    <property type="entry name" value="Amidohydro-rel"/>
</dbReference>
<feature type="domain" description="Amidohydrolase-related" evidence="2">
    <location>
        <begin position="323"/>
        <end position="413"/>
    </location>
</feature>
<dbReference type="PANTHER" id="PTHR43135:SF3">
    <property type="entry name" value="ALPHA-D-RIBOSE 1-METHYLPHOSPHONATE 5-TRIPHOSPHATE DIPHOSPHATASE"/>
    <property type="match status" value="1"/>
</dbReference>
<dbReference type="InterPro" id="IPR051781">
    <property type="entry name" value="Metallo-dep_Hydrolase"/>
</dbReference>
<evidence type="ECO:0000313" key="4">
    <source>
        <dbReference type="Proteomes" id="UP001597369"/>
    </source>
</evidence>
<dbReference type="EMBL" id="JBHUHV010000039">
    <property type="protein sequence ID" value="MFD2068011.1"/>
    <property type="molecule type" value="Genomic_DNA"/>
</dbReference>
<accession>A0ABW4X0C0</accession>
<dbReference type="Pfam" id="PF01979">
    <property type="entry name" value="Amidohydro_1"/>
    <property type="match status" value="1"/>
</dbReference>
<protein>
    <submittedName>
        <fullName evidence="3">Amidohydrolase family protein</fullName>
    </submittedName>
</protein>
<feature type="signal peptide" evidence="1">
    <location>
        <begin position="1"/>
        <end position="23"/>
    </location>
</feature>
<dbReference type="PANTHER" id="PTHR43135">
    <property type="entry name" value="ALPHA-D-RIBOSE 1-METHYLPHOSPHONATE 5-TRIPHOSPHATE DIPHOSPHATASE"/>
    <property type="match status" value="1"/>
</dbReference>
<dbReference type="RefSeq" id="WP_229958336.1">
    <property type="nucleotide sequence ID" value="NZ_JAJJWI010000003.1"/>
</dbReference>
<dbReference type="InterPro" id="IPR011059">
    <property type="entry name" value="Metal-dep_hydrolase_composite"/>
</dbReference>
<evidence type="ECO:0000313" key="3">
    <source>
        <dbReference type="EMBL" id="MFD2068011.1"/>
    </source>
</evidence>
<evidence type="ECO:0000259" key="2">
    <source>
        <dbReference type="Pfam" id="PF01979"/>
    </source>
</evidence>
<evidence type="ECO:0000256" key="1">
    <source>
        <dbReference type="SAM" id="SignalP"/>
    </source>
</evidence>
<dbReference type="SUPFAM" id="SSF51338">
    <property type="entry name" value="Composite domain of metallo-dependent hydrolases"/>
    <property type="match status" value="1"/>
</dbReference>
<keyword evidence="1" id="KW-0732">Signal</keyword>
<reference evidence="4" key="1">
    <citation type="journal article" date="2019" name="Int. J. Syst. Evol. Microbiol.">
        <title>The Global Catalogue of Microorganisms (GCM) 10K type strain sequencing project: providing services to taxonomists for standard genome sequencing and annotation.</title>
        <authorList>
            <consortium name="The Broad Institute Genomics Platform"/>
            <consortium name="The Broad Institute Genome Sequencing Center for Infectious Disease"/>
            <person name="Wu L."/>
            <person name="Ma J."/>
        </authorList>
    </citation>
    <scope>NUCLEOTIDE SEQUENCE [LARGE SCALE GENOMIC DNA]</scope>
    <source>
        <strain evidence="4">JCM 16545</strain>
    </source>
</reference>
<dbReference type="Proteomes" id="UP001597369">
    <property type="component" value="Unassembled WGS sequence"/>
</dbReference>